<proteinExistence type="predicted"/>
<evidence type="ECO:0000313" key="1">
    <source>
        <dbReference type="EMBL" id="SBW08791.1"/>
    </source>
</evidence>
<reference evidence="1" key="1">
    <citation type="submission" date="2016-04" db="EMBL/GenBank/DDBJ databases">
        <authorList>
            <person name="Evans L.H."/>
            <person name="Alamgir A."/>
            <person name="Owens N."/>
            <person name="Weber N.D."/>
            <person name="Virtaneva K."/>
            <person name="Barbian K."/>
            <person name="Babar A."/>
            <person name="Rosenke K."/>
        </authorList>
    </citation>
    <scope>NUCLEOTIDE SEQUENCE</scope>
    <source>
        <strain evidence="1">86</strain>
    </source>
</reference>
<organism evidence="1">
    <name type="scientific">uncultured Eubacteriales bacterium</name>
    <dbReference type="NCBI Taxonomy" id="172733"/>
    <lineage>
        <taxon>Bacteria</taxon>
        <taxon>Bacillati</taxon>
        <taxon>Bacillota</taxon>
        <taxon>Clostridia</taxon>
        <taxon>Eubacteriales</taxon>
        <taxon>environmental samples</taxon>
    </lineage>
</organism>
<protein>
    <submittedName>
        <fullName evidence="1">Uncharacterized protein</fullName>
    </submittedName>
</protein>
<gene>
    <name evidence="1" type="ORF">KL86CLO1_12520</name>
</gene>
<sequence>MPGPGRALKKAGRRGKVGESVLPTEWSRMLLWGPGALALFPAAQARPRRAGALRRRT</sequence>
<dbReference type="EMBL" id="FLUN01000001">
    <property type="protein sequence ID" value="SBW08791.1"/>
    <property type="molecule type" value="Genomic_DNA"/>
</dbReference>
<dbReference type="AlphaFoldDB" id="A0A212KAQ9"/>
<name>A0A212KAQ9_9FIRM</name>
<accession>A0A212KAQ9</accession>